<name>A0A1Y0B2X3_9LAMI</name>
<keyword evidence="1" id="KW-0472">Membrane</keyword>
<keyword evidence="1" id="KW-0812">Transmembrane</keyword>
<dbReference type="AlphaFoldDB" id="A0A1Y0B2X3"/>
<sequence>MSRLQKEEEHFFVISGLSQLDLFLFSVGSFLTRERTPLYRGRMKRGSGLLSFPGPDMTDWARKNSGGYPTRINYLYFFRDGKGSGEEGFNPSLRA</sequence>
<geneLocation type="mitochondrion" evidence="2"/>
<organism evidence="2">
    <name type="scientific">Utricularia reniformis</name>
    <dbReference type="NCBI Taxonomy" id="192314"/>
    <lineage>
        <taxon>Eukaryota</taxon>
        <taxon>Viridiplantae</taxon>
        <taxon>Streptophyta</taxon>
        <taxon>Embryophyta</taxon>
        <taxon>Tracheophyta</taxon>
        <taxon>Spermatophyta</taxon>
        <taxon>Magnoliopsida</taxon>
        <taxon>eudicotyledons</taxon>
        <taxon>Gunneridae</taxon>
        <taxon>Pentapetalae</taxon>
        <taxon>asterids</taxon>
        <taxon>lamiids</taxon>
        <taxon>Lamiales</taxon>
        <taxon>Lentibulariaceae</taxon>
        <taxon>Utricularia</taxon>
    </lineage>
</organism>
<keyword evidence="2" id="KW-0496">Mitochondrion</keyword>
<dbReference type="EMBL" id="KY774314">
    <property type="protein sequence ID" value="ART31750.1"/>
    <property type="molecule type" value="Genomic_DNA"/>
</dbReference>
<reference evidence="2" key="1">
    <citation type="submission" date="2017-03" db="EMBL/GenBank/DDBJ databases">
        <title>The mitochondrial genome of the carnivorous plant Utricularia reniformis (Lentibulariaceae): structure, comparative analysis and evolutionary landmarks.</title>
        <authorList>
            <person name="Silva S.R."/>
            <person name="Alvarenga D.O."/>
            <person name="Michael T.P."/>
            <person name="Miranda V.F.O."/>
            <person name="Varani A.M."/>
        </authorList>
    </citation>
    <scope>NUCLEOTIDE SEQUENCE</scope>
</reference>
<proteinExistence type="predicted"/>
<accession>A0A1Y0B2X3</accession>
<keyword evidence="1" id="KW-1133">Transmembrane helix</keyword>
<evidence type="ECO:0000313" key="2">
    <source>
        <dbReference type="EMBL" id="ART31750.1"/>
    </source>
</evidence>
<protein>
    <submittedName>
        <fullName evidence="2">Uncharacterized protein</fullName>
    </submittedName>
</protein>
<feature type="transmembrane region" description="Helical" evidence="1">
    <location>
        <begin position="12"/>
        <end position="32"/>
    </location>
</feature>
<evidence type="ECO:0000256" key="1">
    <source>
        <dbReference type="SAM" id="Phobius"/>
    </source>
</evidence>
<gene>
    <name evidence="2" type="ORF">AEK19_MT1563</name>
</gene>